<gene>
    <name evidence="2" type="ORF">AURDEDRAFT_129758</name>
</gene>
<reference evidence="3" key="1">
    <citation type="journal article" date="2012" name="Science">
        <title>The Paleozoic origin of enzymatic lignin decomposition reconstructed from 31 fungal genomes.</title>
        <authorList>
            <person name="Floudas D."/>
            <person name="Binder M."/>
            <person name="Riley R."/>
            <person name="Barry K."/>
            <person name="Blanchette R.A."/>
            <person name="Henrissat B."/>
            <person name="Martinez A.T."/>
            <person name="Otillar R."/>
            <person name="Spatafora J.W."/>
            <person name="Yadav J.S."/>
            <person name="Aerts A."/>
            <person name="Benoit I."/>
            <person name="Boyd A."/>
            <person name="Carlson A."/>
            <person name="Copeland A."/>
            <person name="Coutinho P.M."/>
            <person name="de Vries R.P."/>
            <person name="Ferreira P."/>
            <person name="Findley K."/>
            <person name="Foster B."/>
            <person name="Gaskell J."/>
            <person name="Glotzer D."/>
            <person name="Gorecki P."/>
            <person name="Heitman J."/>
            <person name="Hesse C."/>
            <person name="Hori C."/>
            <person name="Igarashi K."/>
            <person name="Jurgens J.A."/>
            <person name="Kallen N."/>
            <person name="Kersten P."/>
            <person name="Kohler A."/>
            <person name="Kuees U."/>
            <person name="Kumar T.K.A."/>
            <person name="Kuo A."/>
            <person name="LaButti K."/>
            <person name="Larrondo L.F."/>
            <person name="Lindquist E."/>
            <person name="Ling A."/>
            <person name="Lombard V."/>
            <person name="Lucas S."/>
            <person name="Lundell T."/>
            <person name="Martin R."/>
            <person name="McLaughlin D.J."/>
            <person name="Morgenstern I."/>
            <person name="Morin E."/>
            <person name="Murat C."/>
            <person name="Nagy L.G."/>
            <person name="Nolan M."/>
            <person name="Ohm R.A."/>
            <person name="Patyshakuliyeva A."/>
            <person name="Rokas A."/>
            <person name="Ruiz-Duenas F.J."/>
            <person name="Sabat G."/>
            <person name="Salamov A."/>
            <person name="Samejima M."/>
            <person name="Schmutz J."/>
            <person name="Slot J.C."/>
            <person name="St John F."/>
            <person name="Stenlid J."/>
            <person name="Sun H."/>
            <person name="Sun S."/>
            <person name="Syed K."/>
            <person name="Tsang A."/>
            <person name="Wiebenga A."/>
            <person name="Young D."/>
            <person name="Pisabarro A."/>
            <person name="Eastwood D.C."/>
            <person name="Martin F."/>
            <person name="Cullen D."/>
            <person name="Grigoriev I.V."/>
            <person name="Hibbett D.S."/>
        </authorList>
    </citation>
    <scope>NUCLEOTIDE SEQUENCE [LARGE SCALE GENOMIC DNA]</scope>
    <source>
        <strain evidence="3">TFB10046</strain>
    </source>
</reference>
<dbReference type="AlphaFoldDB" id="J0DAA4"/>
<accession>J0DAA4</accession>
<dbReference type="EMBL" id="JH687849">
    <property type="protein sequence ID" value="EJD37029.1"/>
    <property type="molecule type" value="Genomic_DNA"/>
</dbReference>
<dbReference type="KEGG" id="adl:AURDEDRAFT_129758"/>
<feature type="signal peptide" evidence="1">
    <location>
        <begin position="1"/>
        <end position="17"/>
    </location>
</feature>
<evidence type="ECO:0000313" key="2">
    <source>
        <dbReference type="EMBL" id="EJD37029.1"/>
    </source>
</evidence>
<keyword evidence="3" id="KW-1185">Reference proteome</keyword>
<dbReference type="Proteomes" id="UP000006514">
    <property type="component" value="Unassembled WGS sequence"/>
</dbReference>
<name>J0DAA4_AURST</name>
<keyword evidence="1" id="KW-0732">Signal</keyword>
<evidence type="ECO:0008006" key="4">
    <source>
        <dbReference type="Google" id="ProtNLM"/>
    </source>
</evidence>
<dbReference type="InParanoid" id="J0DAA4"/>
<evidence type="ECO:0000256" key="1">
    <source>
        <dbReference type="SAM" id="SignalP"/>
    </source>
</evidence>
<protein>
    <recommendedName>
        <fullName evidence="4">Extracellular membrane protein CFEM domain-containing protein</fullName>
    </recommendedName>
</protein>
<organism evidence="2 3">
    <name type="scientific">Auricularia subglabra (strain TFB-10046 / SS5)</name>
    <name type="common">White-rot fungus</name>
    <name type="synonym">Auricularia delicata (strain TFB10046)</name>
    <dbReference type="NCBI Taxonomy" id="717982"/>
    <lineage>
        <taxon>Eukaryota</taxon>
        <taxon>Fungi</taxon>
        <taxon>Dikarya</taxon>
        <taxon>Basidiomycota</taxon>
        <taxon>Agaricomycotina</taxon>
        <taxon>Agaricomycetes</taxon>
        <taxon>Auriculariales</taxon>
        <taxon>Auriculariaceae</taxon>
        <taxon>Auricularia</taxon>
    </lineage>
</organism>
<feature type="chain" id="PRO_5003732620" description="Extracellular membrane protein CFEM domain-containing protein" evidence="1">
    <location>
        <begin position="18"/>
        <end position="133"/>
    </location>
</feature>
<evidence type="ECO:0000313" key="3">
    <source>
        <dbReference type="Proteomes" id="UP000006514"/>
    </source>
</evidence>
<sequence>MRFVSFIAALCATGAIASSPILLAQRSESTDLDKIIACSNACDKFLSDSFSKVYPQCKALSDDDEQTKCLCTNNELLEALIQCDKSCDGNIREEAQQACAPYNNGAANTALQAKGSGVGIAIALAGISALAVL</sequence>
<proteinExistence type="predicted"/>